<gene>
    <name evidence="1" type="ORF">B1R32_10635</name>
</gene>
<organism evidence="1 2">
    <name type="scientific">Abditibacterium utsteinense</name>
    <dbReference type="NCBI Taxonomy" id="1960156"/>
    <lineage>
        <taxon>Bacteria</taxon>
        <taxon>Pseudomonadati</taxon>
        <taxon>Abditibacteriota</taxon>
        <taxon>Abditibacteriia</taxon>
        <taxon>Abditibacteriales</taxon>
        <taxon>Abditibacteriaceae</taxon>
        <taxon>Abditibacterium</taxon>
    </lineage>
</organism>
<proteinExistence type="predicted"/>
<keyword evidence="2" id="KW-1185">Reference proteome</keyword>
<reference evidence="1 2" key="1">
    <citation type="journal article" date="2018" name="Syst. Appl. Microbiol.">
        <title>Abditibacterium utsteinense sp. nov., the first cultivated member of candidate phylum FBP, isolated from ice-free Antarctic soil samples.</title>
        <authorList>
            <person name="Tahon G."/>
            <person name="Tytgat B."/>
            <person name="Lebbe L."/>
            <person name="Carlier A."/>
            <person name="Willems A."/>
        </authorList>
    </citation>
    <scope>NUCLEOTIDE SEQUENCE [LARGE SCALE GENOMIC DNA]</scope>
    <source>
        <strain evidence="1 2">LMG 29911</strain>
    </source>
</reference>
<dbReference type="EMBL" id="NIGF01000006">
    <property type="protein sequence ID" value="PQV64191.1"/>
    <property type="molecule type" value="Genomic_DNA"/>
</dbReference>
<dbReference type="InParanoid" id="A0A2S8STR6"/>
<evidence type="ECO:0000313" key="2">
    <source>
        <dbReference type="Proteomes" id="UP000237684"/>
    </source>
</evidence>
<dbReference type="RefSeq" id="WP_123580500.1">
    <property type="nucleotide sequence ID" value="NZ_NIGF01000006.1"/>
</dbReference>
<sequence length="111" mass="12029">MAGTYRANLTGISAAGSGLTDFLPAIPHGRWDSDQFIQHFLWLLPPNDTANPTAELRNCPGEYLAITTAISADIMRNCISINVHKEKVQEIERFAGPPNFGISCGALLSQT</sequence>
<protein>
    <submittedName>
        <fullName evidence="1">Uncharacterized protein</fullName>
    </submittedName>
</protein>
<evidence type="ECO:0000313" key="1">
    <source>
        <dbReference type="EMBL" id="PQV64191.1"/>
    </source>
</evidence>
<accession>A0A2S8STR6</accession>
<dbReference type="AlphaFoldDB" id="A0A2S8STR6"/>
<dbReference type="Proteomes" id="UP000237684">
    <property type="component" value="Unassembled WGS sequence"/>
</dbReference>
<comment type="caution">
    <text evidence="1">The sequence shown here is derived from an EMBL/GenBank/DDBJ whole genome shotgun (WGS) entry which is preliminary data.</text>
</comment>
<name>A0A2S8STR6_9BACT</name>